<accession>A0A0L8G4T1</accession>
<sequence>MCCIRCRAEMYVCMYVCMYVYINVRVCMCKCGWGCIYLSLIFFSLAFRDLRLMNYLSNSNLIDQSIK</sequence>
<evidence type="ECO:0000256" key="1">
    <source>
        <dbReference type="SAM" id="Phobius"/>
    </source>
</evidence>
<keyword evidence="1" id="KW-0812">Transmembrane</keyword>
<keyword evidence="1" id="KW-1133">Transmembrane helix</keyword>
<reference evidence="2" key="1">
    <citation type="submission" date="2015-07" db="EMBL/GenBank/DDBJ databases">
        <title>MeaNS - Measles Nucleotide Surveillance Program.</title>
        <authorList>
            <person name="Tran T."/>
            <person name="Druce J."/>
        </authorList>
    </citation>
    <scope>NUCLEOTIDE SEQUENCE</scope>
    <source>
        <strain evidence="2">UCB-OBI-ISO-001</strain>
        <tissue evidence="2">Gonad</tissue>
    </source>
</reference>
<feature type="transmembrane region" description="Helical" evidence="1">
    <location>
        <begin position="20"/>
        <end position="47"/>
    </location>
</feature>
<gene>
    <name evidence="2" type="ORF">OCBIM_22000399mg</name>
</gene>
<dbReference type="EMBL" id="KQ423954">
    <property type="protein sequence ID" value="KOF71844.1"/>
    <property type="molecule type" value="Genomic_DNA"/>
</dbReference>
<protein>
    <submittedName>
        <fullName evidence="2">Uncharacterized protein</fullName>
    </submittedName>
</protein>
<keyword evidence="1" id="KW-0472">Membrane</keyword>
<name>A0A0L8G4T1_OCTBM</name>
<evidence type="ECO:0000313" key="2">
    <source>
        <dbReference type="EMBL" id="KOF71844.1"/>
    </source>
</evidence>
<organism evidence="2">
    <name type="scientific">Octopus bimaculoides</name>
    <name type="common">California two-spotted octopus</name>
    <dbReference type="NCBI Taxonomy" id="37653"/>
    <lineage>
        <taxon>Eukaryota</taxon>
        <taxon>Metazoa</taxon>
        <taxon>Spiralia</taxon>
        <taxon>Lophotrochozoa</taxon>
        <taxon>Mollusca</taxon>
        <taxon>Cephalopoda</taxon>
        <taxon>Coleoidea</taxon>
        <taxon>Octopodiformes</taxon>
        <taxon>Octopoda</taxon>
        <taxon>Incirrata</taxon>
        <taxon>Octopodidae</taxon>
        <taxon>Octopus</taxon>
    </lineage>
</organism>
<proteinExistence type="predicted"/>
<dbReference type="AlphaFoldDB" id="A0A0L8G4T1"/>